<evidence type="ECO:0000313" key="2">
    <source>
        <dbReference type="Proteomes" id="UP000276133"/>
    </source>
</evidence>
<dbReference type="EMBL" id="REGN01008843">
    <property type="protein sequence ID" value="RNA02546.1"/>
    <property type="molecule type" value="Genomic_DNA"/>
</dbReference>
<gene>
    <name evidence="1" type="ORF">BpHYR1_023204</name>
</gene>
<comment type="caution">
    <text evidence="1">The sequence shown here is derived from an EMBL/GenBank/DDBJ whole genome shotgun (WGS) entry which is preliminary data.</text>
</comment>
<dbReference type="Proteomes" id="UP000276133">
    <property type="component" value="Unassembled WGS sequence"/>
</dbReference>
<dbReference type="OrthoDB" id="10586832at2759"/>
<reference evidence="1 2" key="1">
    <citation type="journal article" date="2018" name="Sci. Rep.">
        <title>Genomic signatures of local adaptation to the degree of environmental predictability in rotifers.</title>
        <authorList>
            <person name="Franch-Gras L."/>
            <person name="Hahn C."/>
            <person name="Garcia-Roger E.M."/>
            <person name="Carmona M.J."/>
            <person name="Serra M."/>
            <person name="Gomez A."/>
        </authorList>
    </citation>
    <scope>NUCLEOTIDE SEQUENCE [LARGE SCALE GENOMIC DNA]</scope>
    <source>
        <strain evidence="1">HYR1</strain>
    </source>
</reference>
<organism evidence="1 2">
    <name type="scientific">Brachionus plicatilis</name>
    <name type="common">Marine rotifer</name>
    <name type="synonym">Brachionus muelleri</name>
    <dbReference type="NCBI Taxonomy" id="10195"/>
    <lineage>
        <taxon>Eukaryota</taxon>
        <taxon>Metazoa</taxon>
        <taxon>Spiralia</taxon>
        <taxon>Gnathifera</taxon>
        <taxon>Rotifera</taxon>
        <taxon>Eurotatoria</taxon>
        <taxon>Monogononta</taxon>
        <taxon>Pseudotrocha</taxon>
        <taxon>Ploima</taxon>
        <taxon>Brachionidae</taxon>
        <taxon>Brachionus</taxon>
    </lineage>
</organism>
<proteinExistence type="predicted"/>
<dbReference type="AlphaFoldDB" id="A0A3M7PTU6"/>
<name>A0A3M7PTU6_BRAPC</name>
<sequence length="99" mass="11441">MQRVQFISNEALDKAEFTNDSKYSKIRLNTLPVNNYANHNRYPKAIINHYNSSFQSKNRPFTTRPVMSSSTTMPSISNVFSNQYSQLKTNYSSYAICLD</sequence>
<accession>A0A3M7PTU6</accession>
<keyword evidence="2" id="KW-1185">Reference proteome</keyword>
<evidence type="ECO:0000313" key="1">
    <source>
        <dbReference type="EMBL" id="RNA02546.1"/>
    </source>
</evidence>
<protein>
    <submittedName>
        <fullName evidence="1">Uncharacterized protein</fullName>
    </submittedName>
</protein>